<name>A0A841V2E6_MICAE</name>
<dbReference type="AlphaFoldDB" id="A0A841V2E6"/>
<dbReference type="EMBL" id="JACEGC010000010">
    <property type="protein sequence ID" value="MBC1194406.1"/>
    <property type="molecule type" value="Genomic_DNA"/>
</dbReference>
<organism evidence="1 2">
    <name type="scientific">Microcystis aeruginosa BLCC-F158</name>
    <dbReference type="NCBI Taxonomy" id="2755316"/>
    <lineage>
        <taxon>Bacteria</taxon>
        <taxon>Bacillati</taxon>
        <taxon>Cyanobacteriota</taxon>
        <taxon>Cyanophyceae</taxon>
        <taxon>Oscillatoriophycideae</taxon>
        <taxon>Chroococcales</taxon>
        <taxon>Microcystaceae</taxon>
        <taxon>Microcystis</taxon>
    </lineage>
</organism>
<evidence type="ECO:0000313" key="1">
    <source>
        <dbReference type="EMBL" id="MBC1194406.1"/>
    </source>
</evidence>
<sequence>MVVAFLTYSTGQLLKQIQELLDRRVGGLHTFLAGQTTSLLSLYLAILV</sequence>
<dbReference type="RefSeq" id="WP_185238630.1">
    <property type="nucleotide sequence ID" value="NZ_JACEGC010000010.1"/>
</dbReference>
<accession>A0A841V2E6</accession>
<protein>
    <submittedName>
        <fullName evidence="1">Uncharacterized protein</fullName>
    </submittedName>
</protein>
<proteinExistence type="predicted"/>
<comment type="caution">
    <text evidence="1">The sequence shown here is derived from an EMBL/GenBank/DDBJ whole genome shotgun (WGS) entry which is preliminary data.</text>
</comment>
<gene>
    <name evidence="1" type="ORF">H0901_03675</name>
</gene>
<reference evidence="1 2" key="1">
    <citation type="submission" date="2020-07" db="EMBL/GenBank/DDBJ databases">
        <title>Genomes of two Microcystis aeruginosa (Cyanobacteria) strains from Florida (USA) with disparate toxicogenic potential.</title>
        <authorList>
            <person name="Lefler F.W."/>
            <person name="Barbosa M."/>
            <person name="Berthold D.E."/>
            <person name="Laughinghouse H.D. IV."/>
        </authorList>
    </citation>
    <scope>NUCLEOTIDE SEQUENCE [LARGE SCALE GENOMIC DNA]</scope>
    <source>
        <strain evidence="1 2">BLCCF158</strain>
    </source>
</reference>
<evidence type="ECO:0000313" key="2">
    <source>
        <dbReference type="Proteomes" id="UP000525432"/>
    </source>
</evidence>
<dbReference type="Proteomes" id="UP000525432">
    <property type="component" value="Unassembled WGS sequence"/>
</dbReference>